<dbReference type="Pfam" id="PF13181">
    <property type="entry name" value="TPR_8"/>
    <property type="match status" value="1"/>
</dbReference>
<dbReference type="Gene3D" id="1.25.40.10">
    <property type="entry name" value="Tetratricopeptide repeat domain"/>
    <property type="match status" value="2"/>
</dbReference>
<evidence type="ECO:0000256" key="10">
    <source>
        <dbReference type="PROSITE-ProRule" id="PRU00339"/>
    </source>
</evidence>
<keyword evidence="6" id="KW-1133">Transmembrane helix</keyword>
<feature type="repeat" description="TPR" evidence="10">
    <location>
        <begin position="458"/>
        <end position="491"/>
    </location>
</feature>
<evidence type="ECO:0000256" key="2">
    <source>
        <dbReference type="ARBA" id="ARBA00022692"/>
    </source>
</evidence>
<dbReference type="GO" id="GO:0045039">
    <property type="term" value="P:protein insertion into mitochondrial inner membrane"/>
    <property type="evidence" value="ECO:0007669"/>
    <property type="project" value="TreeGrafter"/>
</dbReference>
<evidence type="ECO:0000256" key="1">
    <source>
        <dbReference type="ARBA" id="ARBA00004572"/>
    </source>
</evidence>
<evidence type="ECO:0000256" key="4">
    <source>
        <dbReference type="ARBA" id="ARBA00022787"/>
    </source>
</evidence>
<dbReference type="Pfam" id="PF00515">
    <property type="entry name" value="TPR_1"/>
    <property type="match status" value="2"/>
</dbReference>
<protein>
    <submittedName>
        <fullName evidence="12">Mitochondrial import receptor subunit TOM70-like</fullName>
    </submittedName>
</protein>
<reference evidence="12 13" key="1">
    <citation type="journal article" date="2021" name="Elife">
        <title>Chloroplast acquisition without the gene transfer in kleptoplastic sea slugs, Plakobranchus ocellatus.</title>
        <authorList>
            <person name="Maeda T."/>
            <person name="Takahashi S."/>
            <person name="Yoshida T."/>
            <person name="Shimamura S."/>
            <person name="Takaki Y."/>
            <person name="Nagai Y."/>
            <person name="Toyoda A."/>
            <person name="Suzuki Y."/>
            <person name="Arimoto A."/>
            <person name="Ishii H."/>
            <person name="Satoh N."/>
            <person name="Nishiyama T."/>
            <person name="Hasebe M."/>
            <person name="Maruyama T."/>
            <person name="Minagawa J."/>
            <person name="Obokata J."/>
            <person name="Shigenobu S."/>
        </authorList>
    </citation>
    <scope>NUCLEOTIDE SEQUENCE [LARGE SCALE GENOMIC DNA]</scope>
</reference>
<dbReference type="SMART" id="SM00028">
    <property type="entry name" value="TPR"/>
    <property type="match status" value="8"/>
</dbReference>
<evidence type="ECO:0000256" key="5">
    <source>
        <dbReference type="ARBA" id="ARBA00022803"/>
    </source>
</evidence>
<evidence type="ECO:0000256" key="9">
    <source>
        <dbReference type="ARBA" id="ARBA00038030"/>
    </source>
</evidence>
<dbReference type="PROSITE" id="PS50005">
    <property type="entry name" value="TPR"/>
    <property type="match status" value="6"/>
</dbReference>
<evidence type="ECO:0000256" key="6">
    <source>
        <dbReference type="ARBA" id="ARBA00022989"/>
    </source>
</evidence>
<keyword evidence="3" id="KW-0677">Repeat</keyword>
<keyword evidence="2" id="KW-0812">Transmembrane</keyword>
<evidence type="ECO:0000313" key="13">
    <source>
        <dbReference type="Proteomes" id="UP000762676"/>
    </source>
</evidence>
<feature type="repeat" description="TPR" evidence="10">
    <location>
        <begin position="127"/>
        <end position="160"/>
    </location>
</feature>
<dbReference type="GO" id="GO:0030943">
    <property type="term" value="F:mitochondrion targeting sequence binding"/>
    <property type="evidence" value="ECO:0007669"/>
    <property type="project" value="TreeGrafter"/>
</dbReference>
<comment type="subcellular location">
    <subcellularLocation>
        <location evidence="1">Mitochondrion outer membrane</location>
        <topology evidence="1">Single-pass membrane protein</topology>
    </subcellularLocation>
</comment>
<dbReference type="EMBL" id="BMAT01012303">
    <property type="protein sequence ID" value="GFR89386.1"/>
    <property type="molecule type" value="Genomic_DNA"/>
</dbReference>
<dbReference type="SUPFAM" id="SSF48452">
    <property type="entry name" value="TPR-like"/>
    <property type="match status" value="2"/>
</dbReference>
<gene>
    <name evidence="12" type="ORF">ElyMa_006122700</name>
</gene>
<evidence type="ECO:0000256" key="11">
    <source>
        <dbReference type="SAM" id="MobiDB-lite"/>
    </source>
</evidence>
<comment type="similarity">
    <text evidence="9">Belongs to the Tom70 family.</text>
</comment>
<name>A0AAV4GWA2_9GAST</name>
<evidence type="ECO:0000313" key="12">
    <source>
        <dbReference type="EMBL" id="GFR89386.1"/>
    </source>
</evidence>
<evidence type="ECO:0000256" key="8">
    <source>
        <dbReference type="ARBA" id="ARBA00023136"/>
    </source>
</evidence>
<dbReference type="AlphaFoldDB" id="A0AAV4GWA2"/>
<dbReference type="GO" id="GO:0008320">
    <property type="term" value="F:protein transmembrane transporter activity"/>
    <property type="evidence" value="ECO:0007669"/>
    <property type="project" value="TreeGrafter"/>
</dbReference>
<feature type="repeat" description="TPR" evidence="10">
    <location>
        <begin position="383"/>
        <end position="416"/>
    </location>
</feature>
<keyword evidence="4" id="KW-1000">Mitochondrion outer membrane</keyword>
<organism evidence="12 13">
    <name type="scientific">Elysia marginata</name>
    <dbReference type="NCBI Taxonomy" id="1093978"/>
    <lineage>
        <taxon>Eukaryota</taxon>
        <taxon>Metazoa</taxon>
        <taxon>Spiralia</taxon>
        <taxon>Lophotrochozoa</taxon>
        <taxon>Mollusca</taxon>
        <taxon>Gastropoda</taxon>
        <taxon>Heterobranchia</taxon>
        <taxon>Euthyneura</taxon>
        <taxon>Panpulmonata</taxon>
        <taxon>Sacoglossa</taxon>
        <taxon>Placobranchoidea</taxon>
        <taxon>Plakobranchidae</taxon>
        <taxon>Elysia</taxon>
    </lineage>
</organism>
<dbReference type="GO" id="GO:0005741">
    <property type="term" value="C:mitochondrial outer membrane"/>
    <property type="evidence" value="ECO:0007669"/>
    <property type="project" value="UniProtKB-SubCell"/>
</dbReference>
<feature type="repeat" description="TPR" evidence="10">
    <location>
        <begin position="527"/>
        <end position="560"/>
    </location>
</feature>
<feature type="region of interest" description="Disordered" evidence="11">
    <location>
        <begin position="47"/>
        <end position="84"/>
    </location>
</feature>
<keyword evidence="7" id="KW-0496">Mitochondrion</keyword>
<dbReference type="Proteomes" id="UP000762676">
    <property type="component" value="Unassembled WGS sequence"/>
</dbReference>
<dbReference type="Pfam" id="PF14559">
    <property type="entry name" value="TPR_19"/>
    <property type="match status" value="1"/>
</dbReference>
<feature type="repeat" description="TPR" evidence="10">
    <location>
        <begin position="88"/>
        <end position="121"/>
    </location>
</feature>
<comment type="caution">
    <text evidence="12">The sequence shown here is derived from an EMBL/GenBank/DDBJ whole genome shotgun (WGS) entry which is preliminary data.</text>
</comment>
<sequence>MATHRLVPQQIKDLTEGWSKWDIALYVGAPIALGLAGLWYYNRSKSVSDKKDGESGYPGSRIAHTTGSLSDKPSPKTLSKPQSRKELALAAKNRGNKSFKEGKYEEAIECYSEAIKTGPPDVKEDMSTFYQNRAAAYENLKKYDQVVQDCTSALELNPKYSKALARRSKAYENQTYLMAADRVLKTLGKVKAAEKYKTKAPTKPSAFYIDNYLAGFVHDPVANGFAPHSPTSILKDMGVTVKGDVSGVAGQEGHAQEEEEEADKIGDNGAVMVDIPSAFERAKNCLAMKEYSQIILLCDEELANEESTKVAETLLLRGTMRLLQGMGDSALKDFITITSMSGVEKSLQATALIREGCLRIQRENTDDALQAFNKAELIDPQNSDVYHHHGQQLLQLEKMDEAMAKFDKSIQLSPNFPTSYIQKYYAVHRKAIMTENLSLLNEAKEGFEKAIAKFPKCSDALILYAQSLSDQGKFEEAETYFKKAQEVQPQNANNIVHRGLMMLQWQGNVEGTMDLLSQALKVDPTCQYAYEIKGTIEVQRGNLSEATKAFKQAIELSNSASEMAHLFSLMEAAQVQVKVAKDLNIPLPSGVV</sequence>
<feature type="compositionally biased region" description="Polar residues" evidence="11">
    <location>
        <begin position="63"/>
        <end position="81"/>
    </location>
</feature>
<dbReference type="PANTHER" id="PTHR46208">
    <property type="entry name" value="MITOCHONDRIAL IMPORT RECEPTOR SUBUNIT TOM70"/>
    <property type="match status" value="1"/>
</dbReference>
<accession>A0AAV4GWA2</accession>
<dbReference type="PANTHER" id="PTHR46208:SF1">
    <property type="entry name" value="MITOCHONDRIAL IMPORT RECEPTOR SUBUNIT TOM70"/>
    <property type="match status" value="1"/>
</dbReference>
<dbReference type="InterPro" id="IPR019734">
    <property type="entry name" value="TPR_rpt"/>
</dbReference>
<keyword evidence="8" id="KW-0472">Membrane</keyword>
<dbReference type="GO" id="GO:0030150">
    <property type="term" value="P:protein import into mitochondrial matrix"/>
    <property type="evidence" value="ECO:0007669"/>
    <property type="project" value="TreeGrafter"/>
</dbReference>
<evidence type="ECO:0000256" key="3">
    <source>
        <dbReference type="ARBA" id="ARBA00022737"/>
    </source>
</evidence>
<keyword evidence="5 10" id="KW-0802">TPR repeat</keyword>
<keyword evidence="12" id="KW-0675">Receptor</keyword>
<feature type="repeat" description="TPR" evidence="10">
    <location>
        <begin position="349"/>
        <end position="382"/>
    </location>
</feature>
<keyword evidence="13" id="KW-1185">Reference proteome</keyword>
<evidence type="ECO:0000256" key="7">
    <source>
        <dbReference type="ARBA" id="ARBA00023128"/>
    </source>
</evidence>
<proteinExistence type="inferred from homology"/>
<dbReference type="InterPro" id="IPR011990">
    <property type="entry name" value="TPR-like_helical_dom_sf"/>
</dbReference>